<dbReference type="InterPro" id="IPR001563">
    <property type="entry name" value="Peptidase_S10"/>
</dbReference>
<dbReference type="GeneID" id="9689257"/>
<evidence type="ECO:0000256" key="3">
    <source>
        <dbReference type="ARBA" id="ARBA00022670"/>
    </source>
</evidence>
<evidence type="ECO:0000256" key="5">
    <source>
        <dbReference type="ARBA" id="ARBA00022801"/>
    </source>
</evidence>
<dbReference type="eggNOG" id="KOG1282">
    <property type="taxonomic scope" value="Eukaryota"/>
</dbReference>
<dbReference type="OMA" id="YQDEMAN"/>
<dbReference type="EMBL" id="GG663749">
    <property type="protein sequence ID" value="EEH52013.1"/>
    <property type="molecule type" value="Genomic_DNA"/>
</dbReference>
<dbReference type="PROSITE" id="PS00131">
    <property type="entry name" value="CARBOXYPEPT_SER_SER"/>
    <property type="match status" value="1"/>
</dbReference>
<evidence type="ECO:0000256" key="1">
    <source>
        <dbReference type="ARBA" id="ARBA00009431"/>
    </source>
</evidence>
<dbReference type="PRINTS" id="PR00724">
    <property type="entry name" value="CRBOXYPTASEC"/>
</dbReference>
<dbReference type="SUPFAM" id="SSF53474">
    <property type="entry name" value="alpha/beta-Hydrolases"/>
    <property type="match status" value="1"/>
</dbReference>
<evidence type="ECO:0000256" key="4">
    <source>
        <dbReference type="ARBA" id="ARBA00022729"/>
    </source>
</evidence>
<evidence type="ECO:0000313" key="9">
    <source>
        <dbReference type="Proteomes" id="UP000001876"/>
    </source>
</evidence>
<dbReference type="RefSeq" id="XP_003063640.1">
    <property type="nucleotide sequence ID" value="XM_003063594.1"/>
</dbReference>
<dbReference type="GO" id="GO:0004185">
    <property type="term" value="F:serine-type carboxypeptidase activity"/>
    <property type="evidence" value="ECO:0007669"/>
    <property type="project" value="UniProtKB-UniRule"/>
</dbReference>
<reference evidence="8 9" key="1">
    <citation type="journal article" date="2009" name="Science">
        <title>Green evolution and dynamic adaptations revealed by genomes of the marine picoeukaryotes Micromonas.</title>
        <authorList>
            <person name="Worden A.Z."/>
            <person name="Lee J.H."/>
            <person name="Mock T."/>
            <person name="Rouze P."/>
            <person name="Simmons M.P."/>
            <person name="Aerts A.L."/>
            <person name="Allen A.E."/>
            <person name="Cuvelier M.L."/>
            <person name="Derelle E."/>
            <person name="Everett M.V."/>
            <person name="Foulon E."/>
            <person name="Grimwood J."/>
            <person name="Gundlach H."/>
            <person name="Henrissat B."/>
            <person name="Napoli C."/>
            <person name="McDonald S.M."/>
            <person name="Parker M.S."/>
            <person name="Rombauts S."/>
            <person name="Salamov A."/>
            <person name="Von Dassow P."/>
            <person name="Badger J.H."/>
            <person name="Coutinho P.M."/>
            <person name="Demir E."/>
            <person name="Dubchak I."/>
            <person name="Gentemann C."/>
            <person name="Eikrem W."/>
            <person name="Gready J.E."/>
            <person name="John U."/>
            <person name="Lanier W."/>
            <person name="Lindquist E.A."/>
            <person name="Lucas S."/>
            <person name="Mayer K.F."/>
            <person name="Moreau H."/>
            <person name="Not F."/>
            <person name="Otillar R."/>
            <person name="Panaud O."/>
            <person name="Pangilinan J."/>
            <person name="Paulsen I."/>
            <person name="Piegu B."/>
            <person name="Poliakov A."/>
            <person name="Robbens S."/>
            <person name="Schmutz J."/>
            <person name="Toulza E."/>
            <person name="Wyss T."/>
            <person name="Zelensky A."/>
            <person name="Zhou K."/>
            <person name="Armbrust E.V."/>
            <person name="Bhattacharya D."/>
            <person name="Goodenough U.W."/>
            <person name="Van de Peer Y."/>
            <person name="Grigoriev I.V."/>
        </authorList>
    </citation>
    <scope>NUCLEOTIDE SEQUENCE [LARGE SCALE GENOMIC DNA]</scope>
    <source>
        <strain evidence="8 9">CCMP1545</strain>
    </source>
</reference>
<gene>
    <name evidence="8" type="ORF">MICPUCDRAFT_5954</name>
</gene>
<protein>
    <recommendedName>
        <fullName evidence="7">Carboxypeptidase</fullName>
        <ecNumber evidence="7">3.4.16.-</ecNumber>
    </recommendedName>
</protein>
<keyword evidence="3 7" id="KW-0645">Protease</keyword>
<name>C1N6Z4_MICPC</name>
<dbReference type="GO" id="GO:0006508">
    <property type="term" value="P:proteolysis"/>
    <property type="evidence" value="ECO:0007669"/>
    <property type="project" value="UniProtKB-KW"/>
</dbReference>
<dbReference type="KEGG" id="mpp:MICPUCDRAFT_5954"/>
<dbReference type="PANTHER" id="PTHR11802:SF3">
    <property type="entry name" value="RETINOID-INDUCIBLE SERINE CARBOXYPEPTIDASE"/>
    <property type="match status" value="1"/>
</dbReference>
<evidence type="ECO:0000256" key="6">
    <source>
        <dbReference type="ARBA" id="ARBA00023180"/>
    </source>
</evidence>
<dbReference type="STRING" id="564608.C1N6Z4"/>
<keyword evidence="5 7" id="KW-0378">Hydrolase</keyword>
<dbReference type="Pfam" id="PF00450">
    <property type="entry name" value="Peptidase_S10"/>
    <property type="match status" value="1"/>
</dbReference>
<evidence type="ECO:0000313" key="8">
    <source>
        <dbReference type="EMBL" id="EEH52013.1"/>
    </source>
</evidence>
<keyword evidence="2 7" id="KW-0121">Carboxypeptidase</keyword>
<dbReference type="OrthoDB" id="443318at2759"/>
<dbReference type="AlphaFoldDB" id="C1N6Z4"/>
<feature type="non-terminal residue" evidence="8">
    <location>
        <position position="172"/>
    </location>
</feature>
<dbReference type="InterPro" id="IPR029058">
    <property type="entry name" value="AB_hydrolase_fold"/>
</dbReference>
<dbReference type="Proteomes" id="UP000001876">
    <property type="component" value="Unassembled WGS sequence"/>
</dbReference>
<sequence>PAADLVDDLPGYGAPPAAQYSGFLDASASTPGTMLHYWLALSPADDWASKPIVLWLNGGPGSSSILGFLQENGPLLTNRTGGLMLNPWAWTNDANLLALESPAGVGYSYCAKQLKRPPGGCYNTDKSTASDALAALVHFFGVKFPTLAKNEFFITGESYAGVYVPTLSRAIL</sequence>
<dbReference type="InterPro" id="IPR018202">
    <property type="entry name" value="Ser_caboxypep_ser_AS"/>
</dbReference>
<comment type="similarity">
    <text evidence="1 7">Belongs to the peptidase S10 family.</text>
</comment>
<evidence type="ECO:0000256" key="7">
    <source>
        <dbReference type="RuleBase" id="RU361156"/>
    </source>
</evidence>
<keyword evidence="6" id="KW-0325">Glycoprotein</keyword>
<keyword evidence="4" id="KW-0732">Signal</keyword>
<dbReference type="MEROPS" id="S10.A62"/>
<dbReference type="Gene3D" id="3.40.50.1820">
    <property type="entry name" value="alpha/beta hydrolase"/>
    <property type="match status" value="1"/>
</dbReference>
<evidence type="ECO:0000256" key="2">
    <source>
        <dbReference type="ARBA" id="ARBA00022645"/>
    </source>
</evidence>
<organism evidence="9">
    <name type="scientific">Micromonas pusilla (strain CCMP1545)</name>
    <name type="common">Picoplanktonic green alga</name>
    <dbReference type="NCBI Taxonomy" id="564608"/>
    <lineage>
        <taxon>Eukaryota</taxon>
        <taxon>Viridiplantae</taxon>
        <taxon>Chlorophyta</taxon>
        <taxon>Mamiellophyceae</taxon>
        <taxon>Mamiellales</taxon>
        <taxon>Mamiellaceae</taxon>
        <taxon>Micromonas</taxon>
    </lineage>
</organism>
<accession>C1N6Z4</accession>
<keyword evidence="9" id="KW-1185">Reference proteome</keyword>
<dbReference type="PANTHER" id="PTHR11802">
    <property type="entry name" value="SERINE PROTEASE FAMILY S10 SERINE CARBOXYPEPTIDASE"/>
    <property type="match status" value="1"/>
</dbReference>
<proteinExistence type="inferred from homology"/>
<dbReference type="EC" id="3.4.16.-" evidence="7"/>
<feature type="non-terminal residue" evidence="8">
    <location>
        <position position="1"/>
    </location>
</feature>